<dbReference type="GO" id="GO:0004814">
    <property type="term" value="F:arginine-tRNA ligase activity"/>
    <property type="evidence" value="ECO:0007669"/>
    <property type="project" value="UniProtKB-EC"/>
</dbReference>
<name>A0A645DHX7_9ZZZZ</name>
<gene>
    <name evidence="12" type="primary">argS_41</name>
    <name evidence="12" type="ORF">SDC9_135722</name>
</gene>
<keyword evidence="8" id="KW-0648">Protein biosynthesis</keyword>
<comment type="catalytic activity">
    <reaction evidence="10">
        <text>tRNA(Arg) + L-arginine + ATP = L-arginyl-tRNA(Arg) + AMP + diphosphate</text>
        <dbReference type="Rhea" id="RHEA:20301"/>
        <dbReference type="Rhea" id="RHEA-COMP:9658"/>
        <dbReference type="Rhea" id="RHEA-COMP:9673"/>
        <dbReference type="ChEBI" id="CHEBI:30616"/>
        <dbReference type="ChEBI" id="CHEBI:32682"/>
        <dbReference type="ChEBI" id="CHEBI:33019"/>
        <dbReference type="ChEBI" id="CHEBI:78442"/>
        <dbReference type="ChEBI" id="CHEBI:78513"/>
        <dbReference type="ChEBI" id="CHEBI:456215"/>
        <dbReference type="EC" id="6.1.1.19"/>
    </reaction>
</comment>
<evidence type="ECO:0000256" key="7">
    <source>
        <dbReference type="ARBA" id="ARBA00022840"/>
    </source>
</evidence>
<reference evidence="12" key="1">
    <citation type="submission" date="2019-08" db="EMBL/GenBank/DDBJ databases">
        <authorList>
            <person name="Kucharzyk K."/>
            <person name="Murdoch R.W."/>
            <person name="Higgins S."/>
            <person name="Loffler F."/>
        </authorList>
    </citation>
    <scope>NUCLEOTIDE SEQUENCE</scope>
</reference>
<dbReference type="PANTHER" id="PTHR11956">
    <property type="entry name" value="ARGINYL-TRNA SYNTHETASE"/>
    <property type="match status" value="1"/>
</dbReference>
<dbReference type="AlphaFoldDB" id="A0A645DHX7"/>
<evidence type="ECO:0000256" key="8">
    <source>
        <dbReference type="ARBA" id="ARBA00022917"/>
    </source>
</evidence>
<evidence type="ECO:0000256" key="10">
    <source>
        <dbReference type="ARBA" id="ARBA00049339"/>
    </source>
</evidence>
<evidence type="ECO:0000256" key="3">
    <source>
        <dbReference type="ARBA" id="ARBA00012837"/>
    </source>
</evidence>
<evidence type="ECO:0000256" key="9">
    <source>
        <dbReference type="ARBA" id="ARBA00023146"/>
    </source>
</evidence>
<feature type="domain" description="DALR anticodon binding" evidence="11">
    <location>
        <begin position="20"/>
        <end position="135"/>
    </location>
</feature>
<protein>
    <recommendedName>
        <fullName evidence="3">arginine--tRNA ligase</fullName>
        <ecNumber evidence="3">6.1.1.19</ecNumber>
    </recommendedName>
</protein>
<evidence type="ECO:0000256" key="2">
    <source>
        <dbReference type="ARBA" id="ARBA00005594"/>
    </source>
</evidence>
<dbReference type="EC" id="6.1.1.19" evidence="3"/>
<comment type="subcellular location">
    <subcellularLocation>
        <location evidence="1">Cytoplasm</location>
    </subcellularLocation>
</comment>
<evidence type="ECO:0000256" key="4">
    <source>
        <dbReference type="ARBA" id="ARBA00022490"/>
    </source>
</evidence>
<dbReference type="SMART" id="SM00836">
    <property type="entry name" value="DALR_1"/>
    <property type="match status" value="1"/>
</dbReference>
<evidence type="ECO:0000256" key="5">
    <source>
        <dbReference type="ARBA" id="ARBA00022598"/>
    </source>
</evidence>
<keyword evidence="6" id="KW-0547">Nucleotide-binding</keyword>
<accession>A0A645DHX7</accession>
<dbReference type="InterPro" id="IPR001278">
    <property type="entry name" value="Arg-tRNA-ligase"/>
</dbReference>
<dbReference type="InterPro" id="IPR008909">
    <property type="entry name" value="DALR_anticod-bd"/>
</dbReference>
<comment type="similarity">
    <text evidence="2">Belongs to the class-I aminoacyl-tRNA synthetase family.</text>
</comment>
<evidence type="ECO:0000256" key="6">
    <source>
        <dbReference type="ARBA" id="ARBA00022741"/>
    </source>
</evidence>
<dbReference type="FunFam" id="1.10.730.10:FF:000008">
    <property type="entry name" value="Arginine--tRNA ligase"/>
    <property type="match status" value="1"/>
</dbReference>
<evidence type="ECO:0000313" key="12">
    <source>
        <dbReference type="EMBL" id="MPM88618.1"/>
    </source>
</evidence>
<sequence length="135" mass="15136">MDFDLDMATKQSNENPVYYAQYAHARVCSILKSGQGYALASSFEQLVHPKEIDLLKYLNEFPVVVSDAAVSRQPHKICNYIQKLAQLFHSFYADCKVLDDGNAELTAQRLALVTAVKITLKNALWLIGVSAPERM</sequence>
<dbReference type="GO" id="GO:0005524">
    <property type="term" value="F:ATP binding"/>
    <property type="evidence" value="ECO:0007669"/>
    <property type="project" value="UniProtKB-KW"/>
</dbReference>
<keyword evidence="5 12" id="KW-0436">Ligase</keyword>
<dbReference type="Pfam" id="PF05746">
    <property type="entry name" value="DALR_1"/>
    <property type="match status" value="1"/>
</dbReference>
<dbReference type="PANTHER" id="PTHR11956:SF5">
    <property type="entry name" value="ARGININE--TRNA LIGASE, CYTOPLASMIC"/>
    <property type="match status" value="1"/>
</dbReference>
<evidence type="ECO:0000256" key="1">
    <source>
        <dbReference type="ARBA" id="ARBA00004496"/>
    </source>
</evidence>
<dbReference type="InterPro" id="IPR009080">
    <property type="entry name" value="tRNAsynth_Ia_anticodon-bd"/>
</dbReference>
<keyword evidence="7" id="KW-0067">ATP-binding</keyword>
<dbReference type="SUPFAM" id="SSF47323">
    <property type="entry name" value="Anticodon-binding domain of a subclass of class I aminoacyl-tRNA synthetases"/>
    <property type="match status" value="1"/>
</dbReference>
<proteinExistence type="inferred from homology"/>
<evidence type="ECO:0000259" key="11">
    <source>
        <dbReference type="SMART" id="SM00836"/>
    </source>
</evidence>
<keyword evidence="9" id="KW-0030">Aminoacyl-tRNA synthetase</keyword>
<dbReference type="Gene3D" id="1.10.730.10">
    <property type="entry name" value="Isoleucyl-tRNA Synthetase, Domain 1"/>
    <property type="match status" value="1"/>
</dbReference>
<organism evidence="12">
    <name type="scientific">bioreactor metagenome</name>
    <dbReference type="NCBI Taxonomy" id="1076179"/>
    <lineage>
        <taxon>unclassified sequences</taxon>
        <taxon>metagenomes</taxon>
        <taxon>ecological metagenomes</taxon>
    </lineage>
</organism>
<comment type="caution">
    <text evidence="12">The sequence shown here is derived from an EMBL/GenBank/DDBJ whole genome shotgun (WGS) entry which is preliminary data.</text>
</comment>
<dbReference type="GO" id="GO:0005737">
    <property type="term" value="C:cytoplasm"/>
    <property type="evidence" value="ECO:0007669"/>
    <property type="project" value="UniProtKB-SubCell"/>
</dbReference>
<dbReference type="GO" id="GO:0006420">
    <property type="term" value="P:arginyl-tRNA aminoacylation"/>
    <property type="evidence" value="ECO:0007669"/>
    <property type="project" value="InterPro"/>
</dbReference>
<dbReference type="EMBL" id="VSSQ01036203">
    <property type="protein sequence ID" value="MPM88618.1"/>
    <property type="molecule type" value="Genomic_DNA"/>
</dbReference>
<keyword evidence="4" id="KW-0963">Cytoplasm</keyword>